<name>A0AAW0EQT8_9TRYP</name>
<evidence type="ECO:0000313" key="3">
    <source>
        <dbReference type="EMBL" id="KAK7195739.1"/>
    </source>
</evidence>
<proteinExistence type="predicted"/>
<keyword evidence="4" id="KW-1185">Reference proteome</keyword>
<organism evidence="3 4">
    <name type="scientific">Novymonas esmeraldas</name>
    <dbReference type="NCBI Taxonomy" id="1808958"/>
    <lineage>
        <taxon>Eukaryota</taxon>
        <taxon>Discoba</taxon>
        <taxon>Euglenozoa</taxon>
        <taxon>Kinetoplastea</taxon>
        <taxon>Metakinetoplastina</taxon>
        <taxon>Trypanosomatida</taxon>
        <taxon>Trypanosomatidae</taxon>
        <taxon>Novymonas</taxon>
    </lineage>
</organism>
<evidence type="ECO:0000256" key="1">
    <source>
        <dbReference type="SAM" id="MobiDB-lite"/>
    </source>
</evidence>
<feature type="compositionally biased region" description="Basic and acidic residues" evidence="1">
    <location>
        <begin position="85"/>
        <end position="106"/>
    </location>
</feature>
<reference evidence="3 4" key="1">
    <citation type="journal article" date="2021" name="MBio">
        <title>A New Model Trypanosomatid, Novymonas esmeraldas: Genomic Perception of Its 'Candidatus Pandoraea novymonadis' Endosymbiont.</title>
        <authorList>
            <person name="Zakharova A."/>
            <person name="Saura A."/>
            <person name="Butenko A."/>
            <person name="Podesvova L."/>
            <person name="Warmusova S."/>
            <person name="Kostygov A.Y."/>
            <person name="Nenarokova A."/>
            <person name="Lukes J."/>
            <person name="Opperdoes F.R."/>
            <person name="Yurchenko V."/>
        </authorList>
    </citation>
    <scope>NUCLEOTIDE SEQUENCE [LARGE SCALE GENOMIC DNA]</scope>
    <source>
        <strain evidence="3 4">E262AT.01</strain>
    </source>
</reference>
<keyword evidence="2" id="KW-0812">Transmembrane</keyword>
<gene>
    <name evidence="3" type="ORF">NESM_000504300</name>
</gene>
<feature type="transmembrane region" description="Helical" evidence="2">
    <location>
        <begin position="45"/>
        <end position="68"/>
    </location>
</feature>
<dbReference type="AlphaFoldDB" id="A0AAW0EQT8"/>
<protein>
    <submittedName>
        <fullName evidence="3">Uncharacterized protein</fullName>
    </submittedName>
</protein>
<keyword evidence="2" id="KW-1133">Transmembrane helix</keyword>
<dbReference type="Proteomes" id="UP001430356">
    <property type="component" value="Unassembled WGS sequence"/>
</dbReference>
<accession>A0AAW0EQT8</accession>
<evidence type="ECO:0000256" key="2">
    <source>
        <dbReference type="SAM" id="Phobius"/>
    </source>
</evidence>
<dbReference type="EMBL" id="JAECZO010000061">
    <property type="protein sequence ID" value="KAK7195739.1"/>
    <property type="molecule type" value="Genomic_DNA"/>
</dbReference>
<feature type="region of interest" description="Disordered" evidence="1">
    <location>
        <begin position="85"/>
        <end position="115"/>
    </location>
</feature>
<comment type="caution">
    <text evidence="3">The sequence shown here is derived from an EMBL/GenBank/DDBJ whole genome shotgun (WGS) entry which is preliminary data.</text>
</comment>
<evidence type="ECO:0000313" key="4">
    <source>
        <dbReference type="Proteomes" id="UP001430356"/>
    </source>
</evidence>
<sequence>MELECGSAAIGRYTCRSAPRPSVCCTNGCCATSPSEADMYTGLPLWLRILVAVVAGAVMLLLSAFCLYRDRRAWRAYKLLQREQAEEQQQRQQEHPPLETELHDVHPALPQSTRQ</sequence>
<keyword evidence="2" id="KW-0472">Membrane</keyword>